<dbReference type="PROSITE" id="PS00678">
    <property type="entry name" value="WD_REPEATS_1"/>
    <property type="match status" value="1"/>
</dbReference>
<organism evidence="7 8">
    <name type="scientific">Blepharisma stoltei</name>
    <dbReference type="NCBI Taxonomy" id="1481888"/>
    <lineage>
        <taxon>Eukaryota</taxon>
        <taxon>Sar</taxon>
        <taxon>Alveolata</taxon>
        <taxon>Ciliophora</taxon>
        <taxon>Postciliodesmatophora</taxon>
        <taxon>Heterotrichea</taxon>
        <taxon>Heterotrichida</taxon>
        <taxon>Blepharismidae</taxon>
        <taxon>Blepharisma</taxon>
    </lineage>
</organism>
<feature type="compositionally biased region" description="Basic and acidic residues" evidence="4">
    <location>
        <begin position="238"/>
        <end position="249"/>
    </location>
</feature>
<dbReference type="SUPFAM" id="SSF50998">
    <property type="entry name" value="Quinoprotein alcohol dehydrogenase-like"/>
    <property type="match status" value="1"/>
</dbReference>
<evidence type="ECO:0000259" key="6">
    <source>
        <dbReference type="Pfam" id="PF23393"/>
    </source>
</evidence>
<dbReference type="PANTHER" id="PTHR13720:SF24">
    <property type="entry name" value="WD REPEAT-CONTAINING PROTEIN 90"/>
    <property type="match status" value="1"/>
</dbReference>
<feature type="repeat" description="WD" evidence="3">
    <location>
        <begin position="876"/>
        <end position="906"/>
    </location>
</feature>
<feature type="compositionally biased region" description="Basic and acidic residues" evidence="4">
    <location>
        <begin position="219"/>
        <end position="228"/>
    </location>
</feature>
<feature type="compositionally biased region" description="Basic and acidic residues" evidence="4">
    <location>
        <begin position="257"/>
        <end position="285"/>
    </location>
</feature>
<evidence type="ECO:0000313" key="7">
    <source>
        <dbReference type="EMBL" id="CAG9312063.1"/>
    </source>
</evidence>
<keyword evidence="2" id="KW-0677">Repeat</keyword>
<dbReference type="InterPro" id="IPR019775">
    <property type="entry name" value="WD40_repeat_CS"/>
</dbReference>
<evidence type="ECO:0000313" key="8">
    <source>
        <dbReference type="Proteomes" id="UP001162131"/>
    </source>
</evidence>
<dbReference type="SMART" id="SM00320">
    <property type="entry name" value="WD40"/>
    <property type="match status" value="21"/>
</dbReference>
<feature type="repeat" description="WD" evidence="3">
    <location>
        <begin position="1335"/>
        <end position="1359"/>
    </location>
</feature>
<dbReference type="InterPro" id="IPR011047">
    <property type="entry name" value="Quinoprotein_ADH-like_sf"/>
</dbReference>
<feature type="domain" description="WDR90/POC16 second beta-propeller" evidence="6">
    <location>
        <begin position="672"/>
        <end position="950"/>
    </location>
</feature>
<evidence type="ECO:0000256" key="3">
    <source>
        <dbReference type="PROSITE-ProRule" id="PRU00221"/>
    </source>
</evidence>
<dbReference type="InterPro" id="IPR055441">
    <property type="entry name" value="Beta-prop_WDR90_POC16_2nd"/>
</dbReference>
<dbReference type="EMBL" id="CAJZBQ010000005">
    <property type="protein sequence ID" value="CAG9312063.1"/>
    <property type="molecule type" value="Genomic_DNA"/>
</dbReference>
<dbReference type="Proteomes" id="UP001162131">
    <property type="component" value="Unassembled WGS sequence"/>
</dbReference>
<gene>
    <name evidence="7" type="ORF">BSTOLATCC_MIC5320</name>
</gene>
<comment type="caution">
    <text evidence="7">The sequence shown here is derived from an EMBL/GenBank/DDBJ whole genome shotgun (WGS) entry which is preliminary data.</text>
</comment>
<keyword evidence="1 3" id="KW-0853">WD repeat</keyword>
<dbReference type="InterPro" id="IPR050630">
    <property type="entry name" value="WD_repeat_EMAP"/>
</dbReference>
<name>A0AAU9I9T8_9CILI</name>
<evidence type="ECO:0000256" key="1">
    <source>
        <dbReference type="ARBA" id="ARBA00022574"/>
    </source>
</evidence>
<dbReference type="PRINTS" id="PR00320">
    <property type="entry name" value="GPROTEINBRPT"/>
</dbReference>
<protein>
    <submittedName>
        <fullName evidence="7">Uncharacterized protein</fullName>
    </submittedName>
</protein>
<dbReference type="PROSITE" id="PS50294">
    <property type="entry name" value="WD_REPEATS_REGION"/>
    <property type="match status" value="1"/>
</dbReference>
<proteinExistence type="predicted"/>
<dbReference type="PANTHER" id="PTHR13720">
    <property type="entry name" value="WD-40 REPEAT PROTEIN"/>
    <property type="match status" value="1"/>
</dbReference>
<dbReference type="InterPro" id="IPR001680">
    <property type="entry name" value="WD40_rpt"/>
</dbReference>
<dbReference type="Pfam" id="PF05018">
    <property type="entry name" value="CFA20_dom"/>
    <property type="match status" value="1"/>
</dbReference>
<reference evidence="7" key="1">
    <citation type="submission" date="2021-09" db="EMBL/GenBank/DDBJ databases">
        <authorList>
            <consortium name="AG Swart"/>
            <person name="Singh M."/>
            <person name="Singh A."/>
            <person name="Seah K."/>
            <person name="Emmerich C."/>
        </authorList>
    </citation>
    <scope>NUCLEOTIDE SEQUENCE</scope>
    <source>
        <strain evidence="7">ATCC30299</strain>
    </source>
</reference>
<dbReference type="GO" id="GO:0005929">
    <property type="term" value="C:cilium"/>
    <property type="evidence" value="ECO:0007669"/>
    <property type="project" value="UniProtKB-ARBA"/>
</dbReference>
<dbReference type="InterPro" id="IPR007714">
    <property type="entry name" value="CFA20_dom"/>
</dbReference>
<sequence length="1621" mass="182106">MKSSELWQHPFVDVFKFTNISEWKNTQKEGDVTEVLDRITGKRVFRLFGSISAANNIQIPKQRSHLKTLGLTGRYIYAQLQVPPNKFFSMHFELVLSNSKTKAEEPFRISISNIYKESKLTSSGLQLTCFPNEKWFVACIDAKAIFDQYLGPWIISHALKAINLCSNMFVRGIYTSEILYNHNTLPREMMLKLSREERWENVYDWISFPDIEEREGFKKNKKEDNKVNRKEKKQVSKGKKEPRNDEENKQSNGFSEGIRENASESSKRISTEEEKRESFTRESIKSDSFNQKRIKEVRIVEAPVVKDIENPLLPDPIMGLTHIIGYSGGKPGNVKWTRPQSDFSAYPPEFTQGSSKYLIYPSGCALVLINPVTQKQQFLFAHTSPVVCLALSSDGTLIASGQDSPNPLILIWQIKTRRPPSYISLAKLNNVKAIDISTDSHYLVTAGTDSLIKDEILIWDITNPGKAELLIKQTSNYHINTIKFSPIDTSKLMSCGKENIRSWRINGDRLSGGAVVLNHHAKSTEFLDLSFEIFTSSAKSEIIDEHLKRVFVVNNQGLLFQINYRTLELEGVLQLHDAGIHSIVVSEGFCVTGSKDCYMRVWPLDFSEFYLEAHHEDTVTAVDISSDGLHVVCGTSNCTVGILGMTTNAYKTLLRSHTSNIVALDVHPKFGSILTASEDRTIRVWTPETFEELYEFTSIEDAPITLSFHPVLNNFACGFESGTIRIFEVENTAVKSEFLNHEGKIVKVTHSKDGKYMLSASDDGIVCFYEAGRGYQALKTIPVENKGEFIDICFAPNSEQFAVLGSNKTNVAFWDCASMKKKYMINSAASVSQIMYSPNGKQFLLICYKSNYKVKYYNLKENEAVPVRELENIHPNSEISKMMVSENTKYLVTGGSDKFLRVWDYRMKPKETVGQAFIGHSNKITSLMWSNDRKLVISSALGNDGIFIWEFRGDIEDAVYEENIEENEILAEQMPEEAEINEDFIENEEAYEENPIEPQISESPKHETPSLSCEAYKLKLDRVIGYNATTSNNLIWASEQGWFAYPSGQKIIQTLLRENGIQKIFFSSGPELTTLAISPDSSLIVAGSSSPINSPILVWDSSTQKLLKSLTFHEKGVSHLSFSSDGKYLLSLGVQEEPIVVIWEISSGRVISTALLESPACMAKWKLNSYEFVTAGQEVTQWCLTSQFDLQFRKLSSMIYDYTSLDIYGDLVSVGTGDGKLIVWDLITCNQISTHFLLGNEVSSIAVGSERTTIGGNSNHLMSWRQSSNSFVGQAEVIVMDGYIKSLSFEPAGHEGIAATTSGTIWYINWKEKESARIVSSHLYDSQLQAVVADSMIISTASDNTIRLWDTETFSQITQYDIKLPCTSLAFSPNNEIFVAGFSDGSLQFFSTNLLKSVGKSQPFKSRVSAICWKNESRLFVASETGVVLMLSSENWNRLTLNSEEVGMAGGKPLSLDWNEGFLAAAADSGKISVWDYEKIVDIYNVFENPHGLDIDNTEESLNSTYKIYKQLNQIHSSAVFLDEENVACIASTLQYILIRNFLIHQTTRRIVLSHFPISLDVNQSMGCMIIGCSDNKVLLYSQNTEETQEISGNSGQVIKVGFMPNGAFSAANSEVLIYKF</sequence>
<feature type="repeat" description="WD" evidence="3">
    <location>
        <begin position="654"/>
        <end position="695"/>
    </location>
</feature>
<dbReference type="InterPro" id="IPR020472">
    <property type="entry name" value="WD40_PAC1"/>
</dbReference>
<dbReference type="Pfam" id="PF00400">
    <property type="entry name" value="WD40"/>
    <property type="match status" value="4"/>
</dbReference>
<accession>A0AAU9I9T8</accession>
<evidence type="ECO:0000256" key="2">
    <source>
        <dbReference type="ARBA" id="ARBA00022737"/>
    </source>
</evidence>
<feature type="domain" description="CFA20" evidence="5">
    <location>
        <begin position="5"/>
        <end position="192"/>
    </location>
</feature>
<dbReference type="InterPro" id="IPR015943">
    <property type="entry name" value="WD40/YVTN_repeat-like_dom_sf"/>
</dbReference>
<dbReference type="SUPFAM" id="SSF50978">
    <property type="entry name" value="WD40 repeat-like"/>
    <property type="match status" value="4"/>
</dbReference>
<feature type="region of interest" description="Disordered" evidence="4">
    <location>
        <begin position="219"/>
        <end position="285"/>
    </location>
</feature>
<dbReference type="PROSITE" id="PS50082">
    <property type="entry name" value="WD_REPEATS_2"/>
    <property type="match status" value="3"/>
</dbReference>
<keyword evidence="8" id="KW-1185">Reference proteome</keyword>
<dbReference type="Pfam" id="PF23393">
    <property type="entry name" value="Beta-prop_WDR90_POC16_2nd"/>
    <property type="match status" value="1"/>
</dbReference>
<dbReference type="InterPro" id="IPR036322">
    <property type="entry name" value="WD40_repeat_dom_sf"/>
</dbReference>
<evidence type="ECO:0000259" key="5">
    <source>
        <dbReference type="Pfam" id="PF05018"/>
    </source>
</evidence>
<evidence type="ECO:0000256" key="4">
    <source>
        <dbReference type="SAM" id="MobiDB-lite"/>
    </source>
</evidence>
<dbReference type="Gene3D" id="2.130.10.10">
    <property type="entry name" value="YVTN repeat-like/Quinoprotein amine dehydrogenase"/>
    <property type="match status" value="5"/>
</dbReference>